<dbReference type="EMBL" id="CP000510">
    <property type="protein sequence ID" value="ABM02102.1"/>
    <property type="molecule type" value="Genomic_DNA"/>
</dbReference>
<evidence type="ECO:0000313" key="2">
    <source>
        <dbReference type="Proteomes" id="UP000000639"/>
    </source>
</evidence>
<protein>
    <submittedName>
        <fullName evidence="1">Uncharacterized protein</fullName>
    </submittedName>
</protein>
<name>A1SRI7_PSYIN</name>
<gene>
    <name evidence="1" type="ordered locus">Ping_0235</name>
</gene>
<dbReference type="HOGENOM" id="CLU_1467067_0_0_6"/>
<dbReference type="KEGG" id="pin:Ping_0235"/>
<dbReference type="Proteomes" id="UP000000639">
    <property type="component" value="Chromosome"/>
</dbReference>
<evidence type="ECO:0000313" key="1">
    <source>
        <dbReference type="EMBL" id="ABM02102.1"/>
    </source>
</evidence>
<accession>A1SRI7</accession>
<organism evidence="1 2">
    <name type="scientific">Psychromonas ingrahamii (strain DSM 17664 / CCUG 51855 / 37)</name>
    <dbReference type="NCBI Taxonomy" id="357804"/>
    <lineage>
        <taxon>Bacteria</taxon>
        <taxon>Pseudomonadati</taxon>
        <taxon>Pseudomonadota</taxon>
        <taxon>Gammaproteobacteria</taxon>
        <taxon>Alteromonadales</taxon>
        <taxon>Psychromonadaceae</taxon>
        <taxon>Psychromonas</taxon>
    </lineage>
</organism>
<keyword evidence="2" id="KW-1185">Reference proteome</keyword>
<reference evidence="1 2" key="1">
    <citation type="submission" date="2007-01" db="EMBL/GenBank/DDBJ databases">
        <title>Complete sequence of Psychromonas ingrahamii 37.</title>
        <authorList>
            <consortium name="US DOE Joint Genome Institute"/>
            <person name="Copeland A."/>
            <person name="Lucas S."/>
            <person name="Lapidus A."/>
            <person name="Barry K."/>
            <person name="Detter J.C."/>
            <person name="Glavina del Rio T."/>
            <person name="Hammon N."/>
            <person name="Israni S."/>
            <person name="Dalin E."/>
            <person name="Tice H."/>
            <person name="Pitluck S."/>
            <person name="Thompson L.S."/>
            <person name="Brettin T."/>
            <person name="Bruce D."/>
            <person name="Han C."/>
            <person name="Tapia R."/>
            <person name="Schmutz J."/>
            <person name="Larimer F."/>
            <person name="Land M."/>
            <person name="Hauser L."/>
            <person name="Kyrpides N."/>
            <person name="Ivanova N."/>
            <person name="Staley J."/>
            <person name="Richardson P."/>
        </authorList>
    </citation>
    <scope>NUCLEOTIDE SEQUENCE [LARGE SCALE GENOMIC DNA]</scope>
    <source>
        <strain evidence="1 2">37</strain>
    </source>
</reference>
<dbReference type="AlphaFoldDB" id="A1SRI7"/>
<sequence length="184" mass="21182">MFSKKKKDIQGKLTVFYLKLNLDEISTYLKDKCVVTPDKGNNWKRNDKVKSYDITYLGTDPFIFYHKNANEFASSINGRDCVNDGEIDIEWEWVEGYFLATANNQIIFCAPELEIIQLMVNGKLESNNIKKSMQGEVIELDLGIDNVNAVHKSLVFRYGVVFSNRLVSLSVCHSRANDFVHYHE</sequence>
<dbReference type="RefSeq" id="WP_011768661.1">
    <property type="nucleotide sequence ID" value="NC_008709.1"/>
</dbReference>
<proteinExistence type="predicted"/>